<reference evidence="4" key="1">
    <citation type="submission" date="2019-08" db="EMBL/GenBank/DDBJ databases">
        <authorList>
            <person name="Kucharzyk K."/>
            <person name="Murdoch R.W."/>
            <person name="Higgins S."/>
            <person name="Loffler F."/>
        </authorList>
    </citation>
    <scope>NUCLEOTIDE SEQUENCE</scope>
</reference>
<dbReference type="PANTHER" id="PTHR33693">
    <property type="entry name" value="TYPE-5 URACIL-DNA GLYCOSYLASE"/>
    <property type="match status" value="1"/>
</dbReference>
<keyword evidence="1" id="KW-0227">DNA damage</keyword>
<organism evidence="4">
    <name type="scientific">bioreactor metagenome</name>
    <dbReference type="NCBI Taxonomy" id="1076179"/>
    <lineage>
        <taxon>unclassified sequences</taxon>
        <taxon>metagenomes</taxon>
        <taxon>ecological metagenomes</taxon>
    </lineage>
</organism>
<dbReference type="SUPFAM" id="SSF52141">
    <property type="entry name" value="Uracil-DNA glycosylase-like"/>
    <property type="match status" value="1"/>
</dbReference>
<dbReference type="InterPro" id="IPR036895">
    <property type="entry name" value="Uracil-DNA_glycosylase-like_sf"/>
</dbReference>
<sequence>MVLLGLAATHGILAPDLKMNQVHGQWFERGKVRMMPTYHPAAILRNPNLKRPAWEDFQEISRAVKAFEQESETLEI</sequence>
<dbReference type="InterPro" id="IPR051536">
    <property type="entry name" value="UDG_Type-4/5"/>
</dbReference>
<evidence type="ECO:0000256" key="3">
    <source>
        <dbReference type="ARBA" id="ARBA00023204"/>
    </source>
</evidence>
<dbReference type="PANTHER" id="PTHR33693:SF1">
    <property type="entry name" value="TYPE-4 URACIL-DNA GLYCOSYLASE"/>
    <property type="match status" value="1"/>
</dbReference>
<gene>
    <name evidence="4" type="ORF">SDC9_202789</name>
</gene>
<accession>A0A645IW56</accession>
<keyword evidence="2" id="KW-0378">Hydrolase</keyword>
<dbReference type="EMBL" id="VSSQ01123975">
    <property type="protein sequence ID" value="MPN55110.1"/>
    <property type="molecule type" value="Genomic_DNA"/>
</dbReference>
<keyword evidence="3" id="KW-0234">DNA repair</keyword>
<name>A0A645IW56_9ZZZZ</name>
<dbReference type="AlphaFoldDB" id="A0A645IW56"/>
<evidence type="ECO:0000313" key="4">
    <source>
        <dbReference type="EMBL" id="MPN55110.1"/>
    </source>
</evidence>
<dbReference type="Gene3D" id="3.40.470.10">
    <property type="entry name" value="Uracil-DNA glycosylase-like domain"/>
    <property type="match status" value="1"/>
</dbReference>
<dbReference type="GO" id="GO:0006281">
    <property type="term" value="P:DNA repair"/>
    <property type="evidence" value="ECO:0007669"/>
    <property type="project" value="UniProtKB-KW"/>
</dbReference>
<proteinExistence type="predicted"/>
<evidence type="ECO:0000256" key="2">
    <source>
        <dbReference type="ARBA" id="ARBA00022801"/>
    </source>
</evidence>
<dbReference type="GO" id="GO:0097506">
    <property type="term" value="F:deaminated base DNA N-glycosylase activity"/>
    <property type="evidence" value="ECO:0007669"/>
    <property type="project" value="UniProtKB-ARBA"/>
</dbReference>
<evidence type="ECO:0000256" key="1">
    <source>
        <dbReference type="ARBA" id="ARBA00022763"/>
    </source>
</evidence>
<protein>
    <submittedName>
        <fullName evidence="4">Uncharacterized protein</fullName>
    </submittedName>
</protein>
<comment type="caution">
    <text evidence="4">The sequence shown here is derived from an EMBL/GenBank/DDBJ whole genome shotgun (WGS) entry which is preliminary data.</text>
</comment>